<dbReference type="CDD" id="cd06580">
    <property type="entry name" value="TM_PBP1_transp_TpRbsC_like"/>
    <property type="match status" value="1"/>
</dbReference>
<dbReference type="RefSeq" id="WP_078784002.1">
    <property type="nucleotide sequence ID" value="NZ_FUYF01000004.1"/>
</dbReference>
<keyword evidence="7" id="KW-0762">Sugar transport</keyword>
<sequence length="371" mass="38953">MSKQNKQPLLQRPAVVGVLASLLSIVVGLVLGFVLLVLLNPGAAVGGMRAMLATGFSNMDKLGKVLYQAAPLMMCGLSVGFAFKTGLFNIGASGQYTMGAFFSLLCAIQFQMPWYVCLLAGAVGGAIWGIFPGLFKAYFNVNEVITAIMFNWIGMYLVNLLLANMPNMLASGWGASNSDRTAALNVANPGAILPRGPFAALFGNSSWINISIVITIIFAILVWVILQKTTFGYELKACGLSRDAAQYAGINSKRNIVLSMVISGALSGIGGGIYYLAGTGQYVLEKSILGMGFNGIPVALLASSNPIGTIFASLFISYIQVGGAAMQPAYSSETIDIVIAVIIYLAAFALLMRGIITKAVSGHKGKEGAAK</sequence>
<organism evidence="7 8">
    <name type="scientific">Gemmiger formicilis</name>
    <dbReference type="NCBI Taxonomy" id="745368"/>
    <lineage>
        <taxon>Bacteria</taxon>
        <taxon>Bacillati</taxon>
        <taxon>Bacillota</taxon>
        <taxon>Clostridia</taxon>
        <taxon>Eubacteriales</taxon>
        <taxon>Gemmiger</taxon>
    </lineage>
</organism>
<keyword evidence="3 6" id="KW-0812">Transmembrane</keyword>
<name>A0A1T4WUV6_9FIRM</name>
<feature type="transmembrane region" description="Helical" evidence="6">
    <location>
        <begin position="296"/>
        <end position="316"/>
    </location>
</feature>
<evidence type="ECO:0000256" key="1">
    <source>
        <dbReference type="ARBA" id="ARBA00004651"/>
    </source>
</evidence>
<feature type="transmembrane region" description="Helical" evidence="6">
    <location>
        <begin position="12"/>
        <end position="39"/>
    </location>
</feature>
<feature type="transmembrane region" description="Helical" evidence="6">
    <location>
        <begin position="65"/>
        <end position="83"/>
    </location>
</feature>
<dbReference type="Pfam" id="PF02653">
    <property type="entry name" value="BPD_transp_2"/>
    <property type="match status" value="1"/>
</dbReference>
<keyword evidence="4 6" id="KW-1133">Transmembrane helix</keyword>
<protein>
    <submittedName>
        <fullName evidence="7">Simple sugar transport system permease protein</fullName>
    </submittedName>
</protein>
<evidence type="ECO:0000313" key="7">
    <source>
        <dbReference type="EMBL" id="SKA80665.1"/>
    </source>
</evidence>
<feature type="transmembrane region" description="Helical" evidence="6">
    <location>
        <begin position="118"/>
        <end position="137"/>
    </location>
</feature>
<keyword evidence="7" id="KW-0813">Transport</keyword>
<dbReference type="GeneID" id="93337485"/>
<evidence type="ECO:0000256" key="6">
    <source>
        <dbReference type="SAM" id="Phobius"/>
    </source>
</evidence>
<evidence type="ECO:0000313" key="8">
    <source>
        <dbReference type="Proteomes" id="UP000190286"/>
    </source>
</evidence>
<dbReference type="PANTHER" id="PTHR47089:SF1">
    <property type="entry name" value="GUANOSINE ABC TRANSPORTER PERMEASE PROTEIN NUPP"/>
    <property type="match status" value="1"/>
</dbReference>
<gene>
    <name evidence="7" type="ORF">SAMN02745178_01009</name>
</gene>
<evidence type="ECO:0000256" key="5">
    <source>
        <dbReference type="ARBA" id="ARBA00023136"/>
    </source>
</evidence>
<dbReference type="STRING" id="745368.SAMN02745178_01009"/>
<feature type="transmembrane region" description="Helical" evidence="6">
    <location>
        <begin position="207"/>
        <end position="226"/>
    </location>
</feature>
<evidence type="ECO:0000256" key="2">
    <source>
        <dbReference type="ARBA" id="ARBA00022475"/>
    </source>
</evidence>
<dbReference type="InterPro" id="IPR001851">
    <property type="entry name" value="ABC_transp_permease"/>
</dbReference>
<feature type="transmembrane region" description="Helical" evidence="6">
    <location>
        <begin position="256"/>
        <end position="276"/>
    </location>
</feature>
<keyword evidence="5 6" id="KW-0472">Membrane</keyword>
<comment type="subcellular location">
    <subcellularLocation>
        <location evidence="1">Cell membrane</location>
        <topology evidence="1">Multi-pass membrane protein</topology>
    </subcellularLocation>
</comment>
<keyword evidence="8" id="KW-1185">Reference proteome</keyword>
<accession>A0A1T4WUV6</accession>
<dbReference type="GO" id="GO:0005886">
    <property type="term" value="C:plasma membrane"/>
    <property type="evidence" value="ECO:0007669"/>
    <property type="project" value="UniProtKB-SubCell"/>
</dbReference>
<dbReference type="PANTHER" id="PTHR47089">
    <property type="entry name" value="ABC TRANSPORTER, PERMEASE PROTEIN"/>
    <property type="match status" value="1"/>
</dbReference>
<dbReference type="GO" id="GO:0022857">
    <property type="term" value="F:transmembrane transporter activity"/>
    <property type="evidence" value="ECO:0007669"/>
    <property type="project" value="InterPro"/>
</dbReference>
<dbReference type="EMBL" id="FUYF01000004">
    <property type="protein sequence ID" value="SKA80665.1"/>
    <property type="molecule type" value="Genomic_DNA"/>
</dbReference>
<dbReference type="Proteomes" id="UP000190286">
    <property type="component" value="Unassembled WGS sequence"/>
</dbReference>
<proteinExistence type="predicted"/>
<dbReference type="OrthoDB" id="45037at2"/>
<feature type="transmembrane region" description="Helical" evidence="6">
    <location>
        <begin position="337"/>
        <end position="356"/>
    </location>
</feature>
<dbReference type="AlphaFoldDB" id="A0A1T4WUV6"/>
<reference evidence="7 8" key="1">
    <citation type="submission" date="2017-02" db="EMBL/GenBank/DDBJ databases">
        <authorList>
            <person name="Peterson S.W."/>
        </authorList>
    </citation>
    <scope>NUCLEOTIDE SEQUENCE [LARGE SCALE GENOMIC DNA]</scope>
    <source>
        <strain evidence="7 8">ATCC 27749</strain>
    </source>
</reference>
<keyword evidence="2" id="KW-1003">Cell membrane</keyword>
<evidence type="ECO:0000256" key="4">
    <source>
        <dbReference type="ARBA" id="ARBA00022989"/>
    </source>
</evidence>
<feature type="transmembrane region" description="Helical" evidence="6">
    <location>
        <begin position="144"/>
        <end position="163"/>
    </location>
</feature>
<evidence type="ECO:0000256" key="3">
    <source>
        <dbReference type="ARBA" id="ARBA00022692"/>
    </source>
</evidence>